<dbReference type="SMART" id="SM00448">
    <property type="entry name" value="REC"/>
    <property type="match status" value="1"/>
</dbReference>
<evidence type="ECO:0008006" key="9">
    <source>
        <dbReference type="Google" id="ProtNLM"/>
    </source>
</evidence>
<keyword evidence="1" id="KW-0805">Transcription regulation</keyword>
<dbReference type="Pfam" id="PF12833">
    <property type="entry name" value="HTH_18"/>
    <property type="match status" value="1"/>
</dbReference>
<keyword evidence="2" id="KW-0238">DNA-binding</keyword>
<evidence type="ECO:0000313" key="8">
    <source>
        <dbReference type="Proteomes" id="UP000615455"/>
    </source>
</evidence>
<dbReference type="CDD" id="cd17536">
    <property type="entry name" value="REC_YesN-like"/>
    <property type="match status" value="1"/>
</dbReference>
<evidence type="ECO:0000256" key="1">
    <source>
        <dbReference type="ARBA" id="ARBA00023015"/>
    </source>
</evidence>
<feature type="domain" description="HTH araC/xylS-type" evidence="5">
    <location>
        <begin position="450"/>
        <end position="548"/>
    </location>
</feature>
<keyword evidence="3" id="KW-0804">Transcription</keyword>
<keyword evidence="4" id="KW-0597">Phosphoprotein</keyword>
<dbReference type="PANTHER" id="PTHR43280">
    <property type="entry name" value="ARAC-FAMILY TRANSCRIPTIONAL REGULATOR"/>
    <property type="match status" value="1"/>
</dbReference>
<accession>A0ABQ2BWZ3</accession>
<dbReference type="SUPFAM" id="SSF46689">
    <property type="entry name" value="Homeodomain-like"/>
    <property type="match status" value="2"/>
</dbReference>
<name>A0ABQ2BWZ3_9BACL</name>
<evidence type="ECO:0000256" key="2">
    <source>
        <dbReference type="ARBA" id="ARBA00023125"/>
    </source>
</evidence>
<keyword evidence="8" id="KW-1185">Reference proteome</keyword>
<dbReference type="EMBL" id="BMHE01000006">
    <property type="protein sequence ID" value="GGI46563.1"/>
    <property type="molecule type" value="Genomic_DNA"/>
</dbReference>
<evidence type="ECO:0000256" key="4">
    <source>
        <dbReference type="PROSITE-ProRule" id="PRU00169"/>
    </source>
</evidence>
<dbReference type="Gene3D" id="1.10.10.60">
    <property type="entry name" value="Homeodomain-like"/>
    <property type="match status" value="2"/>
</dbReference>
<sequence length="549" mass="63126">MHKLMIVDDEPIVVDMLVALFEEEMQMELEVYKAYSASEALGWLETYKFDIVLSDIKMPGMNGLQLLENMQANWSACKVIFLTGFREFDYVYSAIHHGAVRYLLKTEEDEKIIAAVREVIQEMKESLHDGEIIQKAKLQMAQMLPLLQKECLQDIIDGVSVANSEELQARLDELQISIDVSQPLLMGIGRFDRMPANLSASRRNEVYFGLKSLVDTYMPMVFRRSSFLAEQTFFVWLLQPNERQLELNRSRLLLKGALENIQAACSISLDLTISFAISHSPLDIQAAAEGYLGLRRLLAYRMGVGKEMILTDAEPYFVDSLQHNQVDAKLKLAYKQLDRLPMFRNYLEAGQREEVLHLLGSIIDALRTVSNRDDHLALEIYYSMANALLGYLNRWSLMEVVSVNIDLHRLLRLDEFRTWGESVEFLYHLTESILDLQSSQETKRAEAVVAGLQQYITTNMQSDLSLTKLGELVFLNPSYLSRLFKQVTGKNLSEYITEIRMNRAKDLLRQSTKKINEISKEVGYESQQSFTRFFRHSAGLSPQEYRESL</sequence>
<dbReference type="Pfam" id="PF00072">
    <property type="entry name" value="Response_reg"/>
    <property type="match status" value="1"/>
</dbReference>
<evidence type="ECO:0000256" key="3">
    <source>
        <dbReference type="ARBA" id="ARBA00023163"/>
    </source>
</evidence>
<proteinExistence type="predicted"/>
<dbReference type="InterPro" id="IPR020449">
    <property type="entry name" value="Tscrpt_reg_AraC-type_HTH"/>
</dbReference>
<dbReference type="PANTHER" id="PTHR43280:SF2">
    <property type="entry name" value="HTH-TYPE TRANSCRIPTIONAL REGULATOR EXSA"/>
    <property type="match status" value="1"/>
</dbReference>
<gene>
    <name evidence="7" type="ORF">GCM10008018_17720</name>
</gene>
<evidence type="ECO:0000313" key="7">
    <source>
        <dbReference type="EMBL" id="GGI46563.1"/>
    </source>
</evidence>
<reference evidence="8" key="1">
    <citation type="journal article" date="2019" name="Int. J. Syst. Evol. Microbiol.">
        <title>The Global Catalogue of Microorganisms (GCM) 10K type strain sequencing project: providing services to taxonomists for standard genome sequencing and annotation.</title>
        <authorList>
            <consortium name="The Broad Institute Genomics Platform"/>
            <consortium name="The Broad Institute Genome Sequencing Center for Infectious Disease"/>
            <person name="Wu L."/>
            <person name="Ma J."/>
        </authorList>
    </citation>
    <scope>NUCLEOTIDE SEQUENCE [LARGE SCALE GENOMIC DNA]</scope>
    <source>
        <strain evidence="8">CGMCC 1.15043</strain>
    </source>
</reference>
<dbReference type="SMART" id="SM00342">
    <property type="entry name" value="HTH_ARAC"/>
    <property type="match status" value="1"/>
</dbReference>
<organism evidence="7 8">
    <name type="scientific">Paenibacillus marchantiophytorum</name>
    <dbReference type="NCBI Taxonomy" id="1619310"/>
    <lineage>
        <taxon>Bacteria</taxon>
        <taxon>Bacillati</taxon>
        <taxon>Bacillota</taxon>
        <taxon>Bacilli</taxon>
        <taxon>Bacillales</taxon>
        <taxon>Paenibacillaceae</taxon>
        <taxon>Paenibacillus</taxon>
    </lineage>
</organism>
<protein>
    <recommendedName>
        <fullName evidence="9">Response regulator</fullName>
    </recommendedName>
</protein>
<comment type="caution">
    <text evidence="7">The sequence shown here is derived from an EMBL/GenBank/DDBJ whole genome shotgun (WGS) entry which is preliminary data.</text>
</comment>
<dbReference type="InterPro" id="IPR001789">
    <property type="entry name" value="Sig_transdc_resp-reg_receiver"/>
</dbReference>
<dbReference type="Proteomes" id="UP000615455">
    <property type="component" value="Unassembled WGS sequence"/>
</dbReference>
<dbReference type="SUPFAM" id="SSF52172">
    <property type="entry name" value="CheY-like"/>
    <property type="match status" value="1"/>
</dbReference>
<dbReference type="PRINTS" id="PR00032">
    <property type="entry name" value="HTHARAC"/>
</dbReference>
<dbReference type="PROSITE" id="PS50110">
    <property type="entry name" value="RESPONSE_REGULATORY"/>
    <property type="match status" value="1"/>
</dbReference>
<dbReference type="InterPro" id="IPR009057">
    <property type="entry name" value="Homeodomain-like_sf"/>
</dbReference>
<evidence type="ECO:0000259" key="5">
    <source>
        <dbReference type="PROSITE" id="PS01124"/>
    </source>
</evidence>
<dbReference type="InterPro" id="IPR011006">
    <property type="entry name" value="CheY-like_superfamily"/>
</dbReference>
<dbReference type="Gene3D" id="3.40.50.2300">
    <property type="match status" value="1"/>
</dbReference>
<dbReference type="RefSeq" id="WP_189010409.1">
    <property type="nucleotide sequence ID" value="NZ_BMHE01000006.1"/>
</dbReference>
<feature type="domain" description="Response regulatory" evidence="6">
    <location>
        <begin position="3"/>
        <end position="120"/>
    </location>
</feature>
<dbReference type="PROSITE" id="PS01124">
    <property type="entry name" value="HTH_ARAC_FAMILY_2"/>
    <property type="match status" value="1"/>
</dbReference>
<feature type="modified residue" description="4-aspartylphosphate" evidence="4">
    <location>
        <position position="55"/>
    </location>
</feature>
<evidence type="ECO:0000259" key="6">
    <source>
        <dbReference type="PROSITE" id="PS50110"/>
    </source>
</evidence>
<dbReference type="InterPro" id="IPR018060">
    <property type="entry name" value="HTH_AraC"/>
</dbReference>